<gene>
    <name evidence="4" type="ORF">H4W81_006941</name>
</gene>
<protein>
    <submittedName>
        <fullName evidence="4">D-alanyl-D-alanine carboxypeptidase/D-alanyl-D-alanine-endopeptidase (Penicillin-binding protein 4)</fullName>
        <ecNumber evidence="4">3.4.16.4</ecNumber>
        <ecNumber evidence="4">3.4.21.-</ecNumber>
    </submittedName>
</protein>
<evidence type="ECO:0000313" key="5">
    <source>
        <dbReference type="Proteomes" id="UP000661607"/>
    </source>
</evidence>
<keyword evidence="2 4" id="KW-0378">Hydrolase</keyword>
<dbReference type="InterPro" id="IPR000667">
    <property type="entry name" value="Peptidase_S13"/>
</dbReference>
<proteinExistence type="inferred from homology"/>
<comment type="caution">
    <text evidence="4">The sequence shown here is derived from an EMBL/GenBank/DDBJ whole genome shotgun (WGS) entry which is preliminary data.</text>
</comment>
<keyword evidence="3" id="KW-1133">Transmembrane helix</keyword>
<dbReference type="PANTHER" id="PTHR30023">
    <property type="entry name" value="D-ALANYL-D-ALANINE CARBOXYPEPTIDASE"/>
    <property type="match status" value="1"/>
</dbReference>
<keyword evidence="4" id="KW-0121">Carboxypeptidase</keyword>
<keyword evidence="4" id="KW-0645">Protease</keyword>
<organism evidence="4 5">
    <name type="scientific">Nonomuraea africana</name>
    <dbReference type="NCBI Taxonomy" id="46171"/>
    <lineage>
        <taxon>Bacteria</taxon>
        <taxon>Bacillati</taxon>
        <taxon>Actinomycetota</taxon>
        <taxon>Actinomycetes</taxon>
        <taxon>Streptosporangiales</taxon>
        <taxon>Streptosporangiaceae</taxon>
        <taxon>Nonomuraea</taxon>
    </lineage>
</organism>
<evidence type="ECO:0000256" key="3">
    <source>
        <dbReference type="SAM" id="Phobius"/>
    </source>
</evidence>
<accession>A0ABR9KRJ4</accession>
<dbReference type="PANTHER" id="PTHR30023:SF0">
    <property type="entry name" value="PENICILLIN-SENSITIVE CARBOXYPEPTIDASE A"/>
    <property type="match status" value="1"/>
</dbReference>
<dbReference type="EC" id="3.4.16.4" evidence="4"/>
<evidence type="ECO:0000313" key="4">
    <source>
        <dbReference type="EMBL" id="MBE1564162.1"/>
    </source>
</evidence>
<dbReference type="RefSeq" id="WP_225958933.1">
    <property type="nucleotide sequence ID" value="NZ_BAAASY010000008.1"/>
</dbReference>
<name>A0ABR9KRJ4_9ACTN</name>
<feature type="transmembrane region" description="Helical" evidence="3">
    <location>
        <begin position="20"/>
        <end position="40"/>
    </location>
</feature>
<reference evidence="4 5" key="1">
    <citation type="submission" date="2020-10" db="EMBL/GenBank/DDBJ databases">
        <title>Sequencing the genomes of 1000 actinobacteria strains.</title>
        <authorList>
            <person name="Klenk H.-P."/>
        </authorList>
    </citation>
    <scope>NUCLEOTIDE SEQUENCE [LARGE SCALE GENOMIC DNA]</scope>
    <source>
        <strain evidence="4 5">DSM 43748</strain>
    </source>
</reference>
<dbReference type="PRINTS" id="PR00922">
    <property type="entry name" value="DADACBPTASE3"/>
</dbReference>
<dbReference type="NCBIfam" id="TIGR00666">
    <property type="entry name" value="PBP4"/>
    <property type="match status" value="1"/>
</dbReference>
<dbReference type="Pfam" id="PF02113">
    <property type="entry name" value="Peptidase_S13"/>
    <property type="match status" value="2"/>
</dbReference>
<dbReference type="InterPro" id="IPR012338">
    <property type="entry name" value="Beta-lactam/transpept-like"/>
</dbReference>
<evidence type="ECO:0000256" key="1">
    <source>
        <dbReference type="ARBA" id="ARBA00006096"/>
    </source>
</evidence>
<dbReference type="EMBL" id="JADBEF010000001">
    <property type="protein sequence ID" value="MBE1564162.1"/>
    <property type="molecule type" value="Genomic_DNA"/>
</dbReference>
<keyword evidence="3" id="KW-0472">Membrane</keyword>
<dbReference type="GO" id="GO:0009002">
    <property type="term" value="F:serine-type D-Ala-D-Ala carboxypeptidase activity"/>
    <property type="evidence" value="ECO:0007669"/>
    <property type="project" value="UniProtKB-EC"/>
</dbReference>
<dbReference type="SUPFAM" id="SSF56601">
    <property type="entry name" value="beta-lactamase/transpeptidase-like"/>
    <property type="match status" value="1"/>
</dbReference>
<dbReference type="Proteomes" id="UP000661607">
    <property type="component" value="Unassembled WGS sequence"/>
</dbReference>
<sequence>MSRRRTKREVGDVVRRERWVTLTTLAMLQAVTIVTGAYAVTNDFSLGALTRPESQPSVPAEPSPVPVITSGPVLATGGNGPLPTKGTLTSQLTDALGDEALGGRVGAVVLDAATGQQIFAANPAAGIVPASTTKVVTCVAALASLGPDARLKTSVVQGANKSSIVLVGGGDPTLAGPFAKAGAYPKQASMAQLASRTAAALKSSGVTKVTLSYDATLFTGPTSALGWKPNYIPDGEVAPVHALTIDVGRRHPSSRAPRVANPSAFAAAAFARLLGKYGISVGKTVRPSKAQAGAPALATVESAPVYALVERTLTMSDNDLAEALARHVAIKEGQPASFEGGSRAIAAVLKRIGVAKGVMLSDASGLSIRNRVSADGMARVLAIASKDPALRPILSGMPIAGFTGTLGSRFTRDDSKGEVGLVRAKTGTLNNVNTLAGFATTRGGRLVTFAFMADKVPGTAEPVLDRLAAIVARS</sequence>
<dbReference type="EC" id="3.4.21.-" evidence="4"/>
<keyword evidence="3" id="KW-0812">Transmembrane</keyword>
<dbReference type="Gene3D" id="3.40.710.10">
    <property type="entry name" value="DD-peptidase/beta-lactamase superfamily"/>
    <property type="match status" value="2"/>
</dbReference>
<keyword evidence="5" id="KW-1185">Reference proteome</keyword>
<comment type="similarity">
    <text evidence="1">Belongs to the peptidase S13 family.</text>
</comment>
<evidence type="ECO:0000256" key="2">
    <source>
        <dbReference type="ARBA" id="ARBA00022801"/>
    </source>
</evidence>